<dbReference type="AlphaFoldDB" id="A0A853JC20"/>
<name>A0A853JC20_9GAMM</name>
<evidence type="ECO:0000313" key="1">
    <source>
        <dbReference type="EMBL" id="NZA26179.1"/>
    </source>
</evidence>
<reference evidence="1 2" key="1">
    <citation type="submission" date="2020-07" db="EMBL/GenBank/DDBJ databases">
        <title>Luteimonas sp. SJ-92.</title>
        <authorList>
            <person name="Huang X.-X."/>
            <person name="Xu L."/>
            <person name="Sun J.-Q."/>
        </authorList>
    </citation>
    <scope>NUCLEOTIDE SEQUENCE [LARGE SCALE GENOMIC DNA]</scope>
    <source>
        <strain evidence="1 2">SJ-92</strain>
    </source>
</reference>
<sequence length="292" mass="31941">MQLQRIYGDWATVARASGTPSSRQRRAWRDALRARPAIAYWGDSWFSTPLYRNLYWNSFVRIDGISLRLGGPGLTAARMCTPARCRNYAERLRAREFDLLCVSVGGNDALGPRLAAVFAGAGRMRAADAFAMVVEAGVFARVRERYAILLEAMARVGGAFRVVGHGYVPPLRIGEPGRTSIKNLGLAAPLVGNVGPWLWPPMRPVLGSRAETARFARLLLVDGFRDRVLAPSRADFPGLFSFADFSLLPEAADPAFWYDEIHPTEAGFAMLAPGYNAMLRAALPASKRAAVA</sequence>
<evidence type="ECO:0008006" key="3">
    <source>
        <dbReference type="Google" id="ProtNLM"/>
    </source>
</evidence>
<accession>A0A853JC20</accession>
<dbReference type="SUPFAM" id="SSF52266">
    <property type="entry name" value="SGNH hydrolase"/>
    <property type="match status" value="1"/>
</dbReference>
<gene>
    <name evidence="1" type="ORF">H0E84_07250</name>
</gene>
<dbReference type="RefSeq" id="WP_180677971.1">
    <property type="nucleotide sequence ID" value="NZ_JACCKA010000049.1"/>
</dbReference>
<organism evidence="1 2">
    <name type="scientific">Luteimonas salinisoli</name>
    <dbReference type="NCBI Taxonomy" id="2752307"/>
    <lineage>
        <taxon>Bacteria</taxon>
        <taxon>Pseudomonadati</taxon>
        <taxon>Pseudomonadota</taxon>
        <taxon>Gammaproteobacteria</taxon>
        <taxon>Lysobacterales</taxon>
        <taxon>Lysobacteraceae</taxon>
        <taxon>Luteimonas</taxon>
    </lineage>
</organism>
<evidence type="ECO:0000313" key="2">
    <source>
        <dbReference type="Proteomes" id="UP000578091"/>
    </source>
</evidence>
<comment type="caution">
    <text evidence="1">The sequence shown here is derived from an EMBL/GenBank/DDBJ whole genome shotgun (WGS) entry which is preliminary data.</text>
</comment>
<protein>
    <recommendedName>
        <fullName evidence="3">SGNH/GDSL hydrolase family protein</fullName>
    </recommendedName>
</protein>
<dbReference type="EMBL" id="JACCKA010000049">
    <property type="protein sequence ID" value="NZA26179.1"/>
    <property type="molecule type" value="Genomic_DNA"/>
</dbReference>
<proteinExistence type="predicted"/>
<dbReference type="Proteomes" id="UP000578091">
    <property type="component" value="Unassembled WGS sequence"/>
</dbReference>
<keyword evidence="2" id="KW-1185">Reference proteome</keyword>